<keyword evidence="4" id="KW-1185">Reference proteome</keyword>
<dbReference type="InterPro" id="IPR003509">
    <property type="entry name" value="UPF0102_YraN-like"/>
</dbReference>
<dbReference type="Pfam" id="PF02021">
    <property type="entry name" value="UPF0102"/>
    <property type="match status" value="1"/>
</dbReference>
<dbReference type="InterPro" id="IPR011856">
    <property type="entry name" value="tRNA_endonuc-like_dom_sf"/>
</dbReference>
<dbReference type="PANTHER" id="PTHR34039">
    <property type="entry name" value="UPF0102 PROTEIN YRAN"/>
    <property type="match status" value="1"/>
</dbReference>
<dbReference type="PANTHER" id="PTHR34039:SF1">
    <property type="entry name" value="UPF0102 PROTEIN YRAN"/>
    <property type="match status" value="1"/>
</dbReference>
<evidence type="ECO:0000256" key="1">
    <source>
        <dbReference type="ARBA" id="ARBA00006738"/>
    </source>
</evidence>
<proteinExistence type="inferred from homology"/>
<dbReference type="NCBIfam" id="NF009154">
    <property type="entry name" value="PRK12497.3-3"/>
    <property type="match status" value="1"/>
</dbReference>
<dbReference type="Gene3D" id="3.40.1350.10">
    <property type="match status" value="1"/>
</dbReference>
<organism evidence="3 4">
    <name type="scientific">Jatrophihabitans cynanchi</name>
    <dbReference type="NCBI Taxonomy" id="2944128"/>
    <lineage>
        <taxon>Bacteria</taxon>
        <taxon>Bacillati</taxon>
        <taxon>Actinomycetota</taxon>
        <taxon>Actinomycetes</taxon>
        <taxon>Jatrophihabitantales</taxon>
        <taxon>Jatrophihabitantaceae</taxon>
        <taxon>Jatrophihabitans</taxon>
    </lineage>
</organism>
<dbReference type="NCBIfam" id="NF009150">
    <property type="entry name" value="PRK12497.1-3"/>
    <property type="match status" value="1"/>
</dbReference>
<dbReference type="CDD" id="cd20736">
    <property type="entry name" value="PoNe_Nuclease"/>
    <property type="match status" value="1"/>
</dbReference>
<dbReference type="SUPFAM" id="SSF52980">
    <property type="entry name" value="Restriction endonuclease-like"/>
    <property type="match status" value="1"/>
</dbReference>
<dbReference type="EMBL" id="CP097463">
    <property type="protein sequence ID" value="WAX57580.1"/>
    <property type="molecule type" value="Genomic_DNA"/>
</dbReference>
<dbReference type="InterPro" id="IPR011335">
    <property type="entry name" value="Restrct_endonuc-II-like"/>
</dbReference>
<comment type="similarity">
    <text evidence="1 2">Belongs to the UPF0102 family.</text>
</comment>
<protein>
    <recommendedName>
        <fullName evidence="2">UPF0102 protein M6B22_02150</fullName>
    </recommendedName>
</protein>
<gene>
    <name evidence="3" type="ORF">M6B22_02150</name>
</gene>
<accession>A0ABY7JYE1</accession>
<evidence type="ECO:0000313" key="4">
    <source>
        <dbReference type="Proteomes" id="UP001164693"/>
    </source>
</evidence>
<name>A0ABY7JYE1_9ACTN</name>
<dbReference type="Proteomes" id="UP001164693">
    <property type="component" value="Chromosome"/>
</dbReference>
<reference evidence="3" key="1">
    <citation type="submission" date="2022-05" db="EMBL/GenBank/DDBJ databases">
        <title>Jatrophihabitans sp. SB3-54 whole genome sequence.</title>
        <authorList>
            <person name="Suh M.K."/>
            <person name="Eom M.K."/>
            <person name="Kim J.S."/>
            <person name="Kim H.S."/>
            <person name="Do H.E."/>
            <person name="Shin Y.K."/>
            <person name="Lee J.-S."/>
        </authorList>
    </citation>
    <scope>NUCLEOTIDE SEQUENCE</scope>
    <source>
        <strain evidence="3">SB3-54</strain>
    </source>
</reference>
<dbReference type="HAMAP" id="MF_00048">
    <property type="entry name" value="UPF0102"/>
    <property type="match status" value="1"/>
</dbReference>
<dbReference type="RefSeq" id="WP_269444125.1">
    <property type="nucleotide sequence ID" value="NZ_CP097463.1"/>
</dbReference>
<sequence>MRSKDVVGRYGEDLAARYLGEAGLAVLDRNWRCPDGELDIVALEGAVLAFVEVKTRSTLGYGDPAEAVHAVKAARIHRLALRWLDEHRECGLPRHLQLRFDVVSVVRLAPGGPAVRHLRAAF</sequence>
<evidence type="ECO:0000313" key="3">
    <source>
        <dbReference type="EMBL" id="WAX57580.1"/>
    </source>
</evidence>
<evidence type="ECO:0000256" key="2">
    <source>
        <dbReference type="HAMAP-Rule" id="MF_00048"/>
    </source>
</evidence>